<sequence>MVSLILSRYCTCYCEKTECWEFLKTCGCYLLNAIGVLVFIFVIILCIIFATWIIRKVYLLYKYNIHPHLKETEYVPYPTLLREVSKNRSDVCCRPYPIVILDEDVKICIRGLLIGMEQALYLYCEEKSNDKIKSREMLKYQEGLICLKRYAARVNRICGSNTSEYIKILNECLDSMADKSAKDIKKNFNKAKEGIEEMLK</sequence>
<accession>A0A016E4H4</accession>
<evidence type="ECO:0000313" key="2">
    <source>
        <dbReference type="EMBL" id="EXZ72061.1"/>
    </source>
</evidence>
<protein>
    <recommendedName>
        <fullName evidence="4">Transmembrane protein</fullName>
    </recommendedName>
</protein>
<keyword evidence="1" id="KW-0812">Transmembrane</keyword>
<dbReference type="Proteomes" id="UP000020938">
    <property type="component" value="Unassembled WGS sequence"/>
</dbReference>
<comment type="caution">
    <text evidence="2">The sequence shown here is derived from an EMBL/GenBank/DDBJ whole genome shotgun (WGS) entry which is preliminary data.</text>
</comment>
<evidence type="ECO:0000313" key="3">
    <source>
        <dbReference type="Proteomes" id="UP000020938"/>
    </source>
</evidence>
<evidence type="ECO:0008006" key="4">
    <source>
        <dbReference type="Google" id="ProtNLM"/>
    </source>
</evidence>
<reference evidence="2 3" key="1">
    <citation type="submission" date="2014-02" db="EMBL/GenBank/DDBJ databases">
        <authorList>
            <person name="Sears C."/>
            <person name="Carroll K."/>
            <person name="Sack B.R."/>
            <person name="Qadri F."/>
            <person name="Myers L.L."/>
            <person name="Chung G.-T."/>
            <person name="Escheverria P."/>
            <person name="Fraser C.M."/>
            <person name="Sadzewicz L."/>
            <person name="Shefchek K.A."/>
            <person name="Tallon L."/>
            <person name="Das S.P."/>
            <person name="Daugherty S."/>
            <person name="Mongodin E.F."/>
        </authorList>
    </citation>
    <scope>NUCLEOTIDE SEQUENCE [LARGE SCALE GENOMIC DNA]</scope>
    <source>
        <strain evidence="2 3">3976T8</strain>
    </source>
</reference>
<evidence type="ECO:0000256" key="1">
    <source>
        <dbReference type="SAM" id="Phobius"/>
    </source>
</evidence>
<dbReference type="PATRIC" id="fig|1339314.3.peg.3682"/>
<keyword evidence="1" id="KW-1133">Transmembrane helix</keyword>
<dbReference type="AlphaFoldDB" id="A0A016E4H4"/>
<dbReference type="EMBL" id="JGDS01000062">
    <property type="protein sequence ID" value="EXZ72061.1"/>
    <property type="molecule type" value="Genomic_DNA"/>
</dbReference>
<proteinExistence type="predicted"/>
<name>A0A016E4H4_BACFG</name>
<keyword evidence="1" id="KW-0472">Membrane</keyword>
<gene>
    <name evidence="2" type="ORF">M123_3531</name>
</gene>
<feature type="transmembrane region" description="Helical" evidence="1">
    <location>
        <begin position="30"/>
        <end position="54"/>
    </location>
</feature>
<organism evidence="2 3">
    <name type="scientific">Bacteroides fragilis str. 3976T8</name>
    <dbReference type="NCBI Taxonomy" id="1339314"/>
    <lineage>
        <taxon>Bacteria</taxon>
        <taxon>Pseudomonadati</taxon>
        <taxon>Bacteroidota</taxon>
        <taxon>Bacteroidia</taxon>
        <taxon>Bacteroidales</taxon>
        <taxon>Bacteroidaceae</taxon>
        <taxon>Bacteroides</taxon>
    </lineage>
</organism>